<feature type="domain" description="DUF4376" evidence="1">
    <location>
        <begin position="152"/>
        <end position="203"/>
    </location>
</feature>
<dbReference type="Pfam" id="PF14301">
    <property type="entry name" value="DUF4376"/>
    <property type="match status" value="1"/>
</dbReference>
<reference evidence="2 3" key="1">
    <citation type="submission" date="2022-09" db="EMBL/GenBank/DDBJ databases">
        <title>The outer-membrane cytochrome OmcA is essential for infection of Shewanella oneidensis by a zebrafish-associated bacteriophage.</title>
        <authorList>
            <person name="Grenfell A.W."/>
            <person name="Intile P."/>
            <person name="Mcfarlane J."/>
            <person name="Leung D."/>
            <person name="Abdalla K."/>
            <person name="Wold M."/>
            <person name="Kees E."/>
            <person name="Gralnick J."/>
        </authorList>
    </citation>
    <scope>NUCLEOTIDE SEQUENCE [LARGE SCALE GENOMIC DNA]</scope>
    <source>
        <strain evidence="2 3">NF-5</strain>
    </source>
</reference>
<protein>
    <submittedName>
        <fullName evidence="2">DUF4376 domain-containing protein</fullName>
    </submittedName>
</protein>
<accession>A0ABT6U8B0</accession>
<evidence type="ECO:0000313" key="2">
    <source>
        <dbReference type="EMBL" id="MDI5830709.1"/>
    </source>
</evidence>
<evidence type="ECO:0000313" key="3">
    <source>
        <dbReference type="Proteomes" id="UP001159075"/>
    </source>
</evidence>
<dbReference type="InterPro" id="IPR025484">
    <property type="entry name" value="DUF4376"/>
</dbReference>
<evidence type="ECO:0000259" key="1">
    <source>
        <dbReference type="Pfam" id="PF14301"/>
    </source>
</evidence>
<dbReference type="RefSeq" id="WP_282679051.1">
    <property type="nucleotide sequence ID" value="NZ_JAOTLW010000003.1"/>
</dbReference>
<name>A0ABT6U8B0_9GAMM</name>
<sequence>MPELTMFYELDDSGSQVLDEHKQPVMRHRPESKALADVLLVTRLHAANTAMHHVIDMFIGLYAVAMQWDWFEQYQAWLARKADAELNAPALPIDAQDKQAIVQPLFAEPEPIRPEIKTLEQYRAEILIDGISIDEYLFRTQRAAAVNSITVEVDGLVFDGDEQSQRRMLAAIHASEDAGITSTIWRLADNTEAVVTVDQIRQAHSLAIIEQGKLWTKGAGDA</sequence>
<comment type="caution">
    <text evidence="2">The sequence shown here is derived from an EMBL/GenBank/DDBJ whole genome shotgun (WGS) entry which is preliminary data.</text>
</comment>
<proteinExistence type="predicted"/>
<gene>
    <name evidence="2" type="ORF">ODY93_03950</name>
</gene>
<dbReference type="EMBL" id="JAOTLW010000003">
    <property type="protein sequence ID" value="MDI5830709.1"/>
    <property type="molecule type" value="Genomic_DNA"/>
</dbReference>
<dbReference type="Proteomes" id="UP001159075">
    <property type="component" value="Unassembled WGS sequence"/>
</dbReference>
<keyword evidence="3" id="KW-1185">Reference proteome</keyword>
<organism evidence="2 3">
    <name type="scientific">Shewanella xiamenensis</name>
    <dbReference type="NCBI Taxonomy" id="332186"/>
    <lineage>
        <taxon>Bacteria</taxon>
        <taxon>Pseudomonadati</taxon>
        <taxon>Pseudomonadota</taxon>
        <taxon>Gammaproteobacteria</taxon>
        <taxon>Alteromonadales</taxon>
        <taxon>Shewanellaceae</taxon>
        <taxon>Shewanella</taxon>
    </lineage>
</organism>